<dbReference type="EMBL" id="JBDFQZ010000010">
    <property type="protein sequence ID" value="KAK9682826.1"/>
    <property type="molecule type" value="Genomic_DNA"/>
</dbReference>
<accession>A0AAW1I0T2</accession>
<name>A0AAW1I0T2_SAPOF</name>
<feature type="region of interest" description="Disordered" evidence="2">
    <location>
        <begin position="35"/>
        <end position="61"/>
    </location>
</feature>
<dbReference type="PANTHER" id="PTHR28626">
    <property type="entry name" value="SRR1-LIKE PROTEIN"/>
    <property type="match status" value="1"/>
</dbReference>
<evidence type="ECO:0000256" key="2">
    <source>
        <dbReference type="SAM" id="MobiDB-lite"/>
    </source>
</evidence>
<feature type="region of interest" description="Disordered" evidence="2">
    <location>
        <begin position="1"/>
        <end position="21"/>
    </location>
</feature>
<evidence type="ECO:0000256" key="1">
    <source>
        <dbReference type="ARBA" id="ARBA00009856"/>
    </source>
</evidence>
<evidence type="ECO:0000259" key="3">
    <source>
        <dbReference type="Pfam" id="PF07985"/>
    </source>
</evidence>
<protein>
    <recommendedName>
        <fullName evidence="3">SRR1-like domain-containing protein</fullName>
    </recommendedName>
</protein>
<gene>
    <name evidence="4" type="ORF">RND81_10G099100</name>
</gene>
<dbReference type="GO" id="GO:0005737">
    <property type="term" value="C:cytoplasm"/>
    <property type="evidence" value="ECO:0007669"/>
    <property type="project" value="TreeGrafter"/>
</dbReference>
<dbReference type="EMBL" id="JBDFQZ010000010">
    <property type="protein sequence ID" value="KAK9682824.1"/>
    <property type="molecule type" value="Genomic_DNA"/>
</dbReference>
<evidence type="ECO:0000313" key="4">
    <source>
        <dbReference type="EMBL" id="KAK9682824.1"/>
    </source>
</evidence>
<reference evidence="4 5" key="1">
    <citation type="submission" date="2024-03" db="EMBL/GenBank/DDBJ databases">
        <title>WGS assembly of Saponaria officinalis var. Norfolk2.</title>
        <authorList>
            <person name="Jenkins J."/>
            <person name="Shu S."/>
            <person name="Grimwood J."/>
            <person name="Barry K."/>
            <person name="Goodstein D."/>
            <person name="Schmutz J."/>
            <person name="Leebens-Mack J."/>
            <person name="Osbourn A."/>
        </authorList>
    </citation>
    <scope>NUCLEOTIDE SEQUENCE [LARGE SCALE GENOMIC DNA]</scope>
    <source>
        <strain evidence="5">cv. Norfolk2</strain>
        <strain evidence="4">JIC</strain>
        <tissue evidence="4">Leaf</tissue>
    </source>
</reference>
<dbReference type="GO" id="GO:0005634">
    <property type="term" value="C:nucleus"/>
    <property type="evidence" value="ECO:0007669"/>
    <property type="project" value="TreeGrafter"/>
</dbReference>
<dbReference type="PANTHER" id="PTHR28626:SF3">
    <property type="entry name" value="SRR1-LIKE PROTEIN"/>
    <property type="match status" value="1"/>
</dbReference>
<dbReference type="AlphaFoldDB" id="A0AAW1I0T2"/>
<comment type="similarity">
    <text evidence="1">Belongs to the SRR1 family.</text>
</comment>
<comment type="caution">
    <text evidence="4">The sequence shown here is derived from an EMBL/GenBank/DDBJ whole genome shotgun (WGS) entry which is preliminary data.</text>
</comment>
<dbReference type="InterPro" id="IPR040044">
    <property type="entry name" value="SRR1L"/>
</dbReference>
<dbReference type="Proteomes" id="UP001443914">
    <property type="component" value="Unassembled WGS sequence"/>
</dbReference>
<keyword evidence="5" id="KW-1185">Reference proteome</keyword>
<dbReference type="Pfam" id="PF07985">
    <property type="entry name" value="SRR1"/>
    <property type="match status" value="1"/>
</dbReference>
<sequence>MAGLDMTTVSAADPTASESSEYVDPDWIVVLPRRKKRKVHPKICPPEEEEQKPWAPPDTKIDSAKESKLLQNMQTCLKKLENSKFYDLFLNQIQDPKISTCFTQVLGSEPKMNMVIYGIGSIESFEPPRLQLSLAILMKRRFDWIGDIEVFDPVLSATETKVLESLGCSVMSMNEQGRREALKPILFFMPHCEAVLYHNLLETNWDVTKLRNMALFGNSFESYEHHASVVKDYIASPYTKRILTARNFTDEFRIPTGPDDHCKAFHESSWHFFSPDSEEALHTVLGVN</sequence>
<organism evidence="4 5">
    <name type="scientific">Saponaria officinalis</name>
    <name type="common">Common soapwort</name>
    <name type="synonym">Lychnis saponaria</name>
    <dbReference type="NCBI Taxonomy" id="3572"/>
    <lineage>
        <taxon>Eukaryota</taxon>
        <taxon>Viridiplantae</taxon>
        <taxon>Streptophyta</taxon>
        <taxon>Embryophyta</taxon>
        <taxon>Tracheophyta</taxon>
        <taxon>Spermatophyta</taxon>
        <taxon>Magnoliopsida</taxon>
        <taxon>eudicotyledons</taxon>
        <taxon>Gunneridae</taxon>
        <taxon>Pentapetalae</taxon>
        <taxon>Caryophyllales</taxon>
        <taxon>Caryophyllaceae</taxon>
        <taxon>Caryophylleae</taxon>
        <taxon>Saponaria</taxon>
    </lineage>
</organism>
<proteinExistence type="inferred from homology"/>
<feature type="domain" description="SRR1-like" evidence="3">
    <location>
        <begin position="106"/>
        <end position="272"/>
    </location>
</feature>
<evidence type="ECO:0000313" key="5">
    <source>
        <dbReference type="Proteomes" id="UP001443914"/>
    </source>
</evidence>
<dbReference type="InterPro" id="IPR012942">
    <property type="entry name" value="SRR1-like"/>
</dbReference>